<dbReference type="InterPro" id="IPR025736">
    <property type="entry name" value="PucR_C-HTH_dom"/>
</dbReference>
<accession>A0A3A5MA04</accession>
<dbReference type="RefSeq" id="WP_120150190.1">
    <property type="nucleotide sequence ID" value="NZ_QZVT01000012.1"/>
</dbReference>
<reference evidence="2 3" key="1">
    <citation type="submission" date="2018-09" db="EMBL/GenBank/DDBJ databases">
        <title>Novel species of Arthrobacter.</title>
        <authorList>
            <person name="Liu Q."/>
            <person name="Xin Y.-H."/>
        </authorList>
    </citation>
    <scope>NUCLEOTIDE SEQUENCE [LARGE SCALE GENOMIC DNA]</scope>
    <source>
        <strain evidence="2 3">Hz2</strain>
    </source>
</reference>
<dbReference type="Proteomes" id="UP000272560">
    <property type="component" value="Unassembled WGS sequence"/>
</dbReference>
<proteinExistence type="predicted"/>
<evidence type="ECO:0000313" key="2">
    <source>
        <dbReference type="EMBL" id="RJT76240.1"/>
    </source>
</evidence>
<dbReference type="AlphaFoldDB" id="A0A3A5MA04"/>
<dbReference type="InterPro" id="IPR051448">
    <property type="entry name" value="CdaR-like_regulators"/>
</dbReference>
<comment type="caution">
    <text evidence="2">The sequence shown here is derived from an EMBL/GenBank/DDBJ whole genome shotgun (WGS) entry which is preliminary data.</text>
</comment>
<dbReference type="Gene3D" id="1.10.10.2840">
    <property type="entry name" value="PucR C-terminal helix-turn-helix domain"/>
    <property type="match status" value="1"/>
</dbReference>
<dbReference type="PANTHER" id="PTHR33744:SF17">
    <property type="entry name" value="CONSERVED PROTEIN"/>
    <property type="match status" value="1"/>
</dbReference>
<dbReference type="Pfam" id="PF13556">
    <property type="entry name" value="HTH_30"/>
    <property type="match status" value="1"/>
</dbReference>
<feature type="domain" description="PucR C-terminal helix-turn-helix" evidence="1">
    <location>
        <begin position="339"/>
        <end position="397"/>
    </location>
</feature>
<evidence type="ECO:0000313" key="3">
    <source>
        <dbReference type="Proteomes" id="UP000272560"/>
    </source>
</evidence>
<dbReference type="PANTHER" id="PTHR33744">
    <property type="entry name" value="CARBOHYDRATE DIACID REGULATOR"/>
    <property type="match status" value="1"/>
</dbReference>
<dbReference type="InterPro" id="IPR042070">
    <property type="entry name" value="PucR_C-HTH_sf"/>
</dbReference>
<evidence type="ECO:0000259" key="1">
    <source>
        <dbReference type="Pfam" id="PF13556"/>
    </source>
</evidence>
<dbReference type="OrthoDB" id="3505602at2"/>
<protein>
    <submittedName>
        <fullName evidence="2">PucR family transcriptional regulator</fullName>
    </submittedName>
</protein>
<gene>
    <name evidence="2" type="ORF">D6T63_16725</name>
</gene>
<name>A0A3A5MA04_9MICC</name>
<dbReference type="EMBL" id="QZVT01000012">
    <property type="protein sequence ID" value="RJT76240.1"/>
    <property type="molecule type" value="Genomic_DNA"/>
</dbReference>
<keyword evidence="3" id="KW-1185">Reference proteome</keyword>
<sequence length="409" mass="44346">MQNQVIEDVVESIARGLERGLSLEDPDGVLLAYSSHQTSADRVRVNFLLSKKVPADVSEWQLRHGIGQAVRPVAVPANEELGMLGRVCVPLLVRGFRVGYLWVQQQSNEDPAEGILAALPAVRPTIDRLAELLLETDTASSERRTQREATFLAACRGVATAVEELRGWRELAGHGPWRVAVVHELPEAAPSGDAADPNEAALLQRTLALQATVGVAPVLFSAGAAEFSVLLCHSEVGRNALHQVLDRYRAEVAKRAGRLAGRSVLGLSEPAADPRALAGALLQAQHTVQAVAVDPQLGVPCSYADIGVYQFLGAVGWQAPALGSIHFAELREADRLGELLPVLELLYDKNGSVQDVATQLHLHRSSVYNRLTRIRSIIGVDPLAGMVRLELHLALKADRWLSRPRFERA</sequence>
<organism evidence="2 3">
    <name type="scientific">Arthrobacter cheniae</name>
    <dbReference type="NCBI Taxonomy" id="1258888"/>
    <lineage>
        <taxon>Bacteria</taxon>
        <taxon>Bacillati</taxon>
        <taxon>Actinomycetota</taxon>
        <taxon>Actinomycetes</taxon>
        <taxon>Micrococcales</taxon>
        <taxon>Micrococcaceae</taxon>
        <taxon>Arthrobacter</taxon>
    </lineage>
</organism>